<evidence type="ECO:0000313" key="5">
    <source>
        <dbReference type="Proteomes" id="UP000238916"/>
    </source>
</evidence>
<gene>
    <name evidence="4" type="ORF">SBF1_310020</name>
</gene>
<dbReference type="GO" id="GO:0031411">
    <property type="term" value="C:gas vesicle"/>
    <property type="evidence" value="ECO:0007669"/>
    <property type="project" value="UniProtKB-SubCell"/>
</dbReference>
<dbReference type="PANTHER" id="PTHR36852:SF1">
    <property type="entry name" value="PROTEIN GVPL 2"/>
    <property type="match status" value="1"/>
</dbReference>
<protein>
    <submittedName>
        <fullName evidence="4">Gas vesicle synthesis GvpL/GvpF family protein</fullName>
    </submittedName>
</protein>
<dbReference type="GO" id="GO:0031412">
    <property type="term" value="P:gas vesicle organization"/>
    <property type="evidence" value="ECO:0007669"/>
    <property type="project" value="InterPro"/>
</dbReference>
<evidence type="ECO:0000256" key="1">
    <source>
        <dbReference type="ARBA" id="ARBA00022987"/>
    </source>
</evidence>
<comment type="similarity">
    <text evidence="3">Belongs to the gas vesicle GvpF/GvpL family.</text>
</comment>
<reference evidence="5" key="1">
    <citation type="submission" date="2018-02" db="EMBL/GenBank/DDBJ databases">
        <authorList>
            <person name="Hausmann B."/>
        </authorList>
    </citation>
    <scope>NUCLEOTIDE SEQUENCE [LARGE SCALE GENOMIC DNA]</scope>
    <source>
        <strain evidence="5">Peat soil MAG SbF1</strain>
    </source>
</reference>
<dbReference type="EMBL" id="OMOF01000235">
    <property type="protein sequence ID" value="SPF44537.1"/>
    <property type="molecule type" value="Genomic_DNA"/>
</dbReference>
<evidence type="ECO:0000256" key="3">
    <source>
        <dbReference type="ARBA" id="ARBA00035643"/>
    </source>
</evidence>
<dbReference type="Pfam" id="PF06386">
    <property type="entry name" value="GvpL_GvpF"/>
    <property type="match status" value="1"/>
</dbReference>
<dbReference type="OrthoDB" id="146444at2"/>
<evidence type="ECO:0000256" key="2">
    <source>
        <dbReference type="ARBA" id="ARBA00035108"/>
    </source>
</evidence>
<comment type="subcellular location">
    <subcellularLocation>
        <location evidence="2">Gas vesicle</location>
    </subcellularLocation>
</comment>
<dbReference type="InterPro" id="IPR009430">
    <property type="entry name" value="GvpL/GvpF"/>
</dbReference>
<organism evidence="4 5">
    <name type="scientific">Candidatus Desulfosporosinus infrequens</name>
    <dbReference type="NCBI Taxonomy" id="2043169"/>
    <lineage>
        <taxon>Bacteria</taxon>
        <taxon>Bacillati</taxon>
        <taxon>Bacillota</taxon>
        <taxon>Clostridia</taxon>
        <taxon>Eubacteriales</taxon>
        <taxon>Desulfitobacteriaceae</taxon>
        <taxon>Desulfosporosinus</taxon>
    </lineage>
</organism>
<dbReference type="PANTHER" id="PTHR36852">
    <property type="entry name" value="PROTEIN GVPL 2"/>
    <property type="match status" value="1"/>
</dbReference>
<name>A0A2U3KY67_9FIRM</name>
<keyword evidence="1" id="KW-0304">Gas vesicle</keyword>
<accession>A0A2U3KY67</accession>
<evidence type="ECO:0000313" key="4">
    <source>
        <dbReference type="EMBL" id="SPF44537.1"/>
    </source>
</evidence>
<sequence>MKWSLGGWEENVERLVNQCADKVILELEEVIMARLRGAGGAVIQGLFQDQSYLSVSTTEHQETLEAEEEDNAPQVQISDVNNPCPISKACDFCGSDPTPNTGEELLYAFGIIEANQGDIIDLLGMEDRPCRIVENRTLGMLVCSVSRKEYNEESLHRSMEDMAWVESHARRHEEILLKTMEGRSVIPLPFCTIFIDEVNIKRQLRQNIELLQGDLHRLENHKEMHVKLFVNRKQLLEKLQENLPYSGGQSGGGYFQKRQWEKQIQEEMERLMDDYGESLYQDLNNISAEVSLFDKAGVVVPEGQQIVFAVHYLIPKERIAEWDEKLAKFDEVADPLGFILDVSGPWPPYHFSRLINEEETMDG</sequence>
<dbReference type="Proteomes" id="UP000238916">
    <property type="component" value="Unassembled WGS sequence"/>
</dbReference>
<dbReference type="AlphaFoldDB" id="A0A2U3KY67"/>
<proteinExistence type="inferred from homology"/>